<feature type="transmembrane region" description="Helical" evidence="7">
    <location>
        <begin position="403"/>
        <end position="424"/>
    </location>
</feature>
<feature type="transmembrane region" description="Helical" evidence="7">
    <location>
        <begin position="430"/>
        <end position="454"/>
    </location>
</feature>
<keyword evidence="10" id="KW-1185">Reference proteome</keyword>
<reference evidence="9 10" key="1">
    <citation type="journal article" date="2025" name="Microbiol. Resour. Announc.">
        <title>Draft genome sequences for Neonectria magnoliae and Neonectria punicea, canker pathogens of Liriodendron tulipifera and Acer saccharum in West Virginia.</title>
        <authorList>
            <person name="Petronek H.M."/>
            <person name="Kasson M.T."/>
            <person name="Metheny A.M."/>
            <person name="Stauder C.M."/>
            <person name="Lovett B."/>
            <person name="Lynch S.C."/>
            <person name="Garnas J.R."/>
            <person name="Kasson L.R."/>
            <person name="Stajich J.E."/>
        </authorList>
    </citation>
    <scope>NUCLEOTIDE SEQUENCE [LARGE SCALE GENOMIC DNA]</scope>
    <source>
        <strain evidence="9 10">NRRL 64651</strain>
    </source>
</reference>
<feature type="transmembrane region" description="Helical" evidence="7">
    <location>
        <begin position="357"/>
        <end position="382"/>
    </location>
</feature>
<gene>
    <name evidence="9" type="ORF">QQZ08_009381</name>
</gene>
<keyword evidence="4 7" id="KW-1133">Transmembrane helix</keyword>
<evidence type="ECO:0000313" key="9">
    <source>
        <dbReference type="EMBL" id="KAK7422756.1"/>
    </source>
</evidence>
<feature type="transmembrane region" description="Helical" evidence="7">
    <location>
        <begin position="125"/>
        <end position="145"/>
    </location>
</feature>
<organism evidence="9 10">
    <name type="scientific">Neonectria magnoliae</name>
    <dbReference type="NCBI Taxonomy" id="2732573"/>
    <lineage>
        <taxon>Eukaryota</taxon>
        <taxon>Fungi</taxon>
        <taxon>Dikarya</taxon>
        <taxon>Ascomycota</taxon>
        <taxon>Pezizomycotina</taxon>
        <taxon>Sordariomycetes</taxon>
        <taxon>Hypocreomycetidae</taxon>
        <taxon>Hypocreales</taxon>
        <taxon>Nectriaceae</taxon>
        <taxon>Neonectria</taxon>
    </lineage>
</organism>
<comment type="subcellular location">
    <subcellularLocation>
        <location evidence="1">Membrane</location>
        <topology evidence="1">Multi-pass membrane protein</topology>
    </subcellularLocation>
</comment>
<feature type="transmembrane region" description="Helical" evidence="7">
    <location>
        <begin position="202"/>
        <end position="225"/>
    </location>
</feature>
<dbReference type="PANTHER" id="PTHR22950">
    <property type="entry name" value="AMINO ACID TRANSPORTER"/>
    <property type="match status" value="1"/>
</dbReference>
<dbReference type="Pfam" id="PF01490">
    <property type="entry name" value="Aa_trans"/>
    <property type="match status" value="1"/>
</dbReference>
<dbReference type="InterPro" id="IPR013057">
    <property type="entry name" value="AA_transpt_TM"/>
</dbReference>
<protein>
    <recommendedName>
        <fullName evidence="8">Amino acid transporter transmembrane domain-containing protein</fullName>
    </recommendedName>
</protein>
<keyword evidence="5 7" id="KW-0472">Membrane</keyword>
<evidence type="ECO:0000313" key="10">
    <source>
        <dbReference type="Proteomes" id="UP001498421"/>
    </source>
</evidence>
<evidence type="ECO:0000256" key="3">
    <source>
        <dbReference type="ARBA" id="ARBA00022692"/>
    </source>
</evidence>
<proteinExistence type="inferred from homology"/>
<evidence type="ECO:0000256" key="5">
    <source>
        <dbReference type="ARBA" id="ARBA00023136"/>
    </source>
</evidence>
<feature type="transmembrane region" description="Helical" evidence="7">
    <location>
        <begin position="315"/>
        <end position="337"/>
    </location>
</feature>
<feature type="transmembrane region" description="Helical" evidence="7">
    <location>
        <begin position="466"/>
        <end position="488"/>
    </location>
</feature>
<name>A0ABR1HNM1_9HYPO</name>
<keyword evidence="3 7" id="KW-0812">Transmembrane</keyword>
<evidence type="ECO:0000256" key="6">
    <source>
        <dbReference type="SAM" id="MobiDB-lite"/>
    </source>
</evidence>
<feature type="region of interest" description="Disordered" evidence="6">
    <location>
        <begin position="34"/>
        <end position="60"/>
    </location>
</feature>
<sequence length="517" mass="56214">MTIHLSNYTNSNTTQHSTFSTAMAVETNASKVAEEGLSLNNESVPVEKPQLPNSKPPRGEQITHAEDDIEQADTKIEEVAPAENIFSQGGKNYRTLGKWDTVFVLVTNQVGLGILSLPACLKVLGVVPGVIAIIGLGSLSAYTAYQLLQFYRRYPHVVNVVEMCGIVGGQPLEIIAGIGLMIKVMMTCASASVTLSVSFNTLSNHAFCTVAFITIAVIACWVLCLPRTVKFVSQSGIPSTISILAAALIVMISLGVASPTQAPPGWEKEIKVIGTPTFREGVNACLKICYAYAGNISFVSYMAEMRSPDRDFPMALACLEVFSITIYTIVAIAIYCLAGDYTTSPALGSAPYIPAKIAYGIVLPAVFATAMAFGHTGIKYMYVVVMRWMKSTHQVTDRSVKSWGTWIACVTLYWVIVWVISNAIPVFDSILAISSATTIAWFTFGLSAIFWFHLNWECLFKDWKRILLTIFNALLIVQSLFMNAGGLWSSITELMSIFESESSKVKGAFSCGDNSSF</sequence>
<dbReference type="PANTHER" id="PTHR22950:SF479">
    <property type="entry name" value="AMINO ACID TRANSPORTER (EUROFUNG)-RELATED"/>
    <property type="match status" value="1"/>
</dbReference>
<dbReference type="EMBL" id="JAZAVK010000105">
    <property type="protein sequence ID" value="KAK7422756.1"/>
    <property type="molecule type" value="Genomic_DNA"/>
</dbReference>
<feature type="domain" description="Amino acid transporter transmembrane" evidence="8">
    <location>
        <begin position="97"/>
        <end position="491"/>
    </location>
</feature>
<dbReference type="Proteomes" id="UP001498421">
    <property type="component" value="Unassembled WGS sequence"/>
</dbReference>
<evidence type="ECO:0000259" key="8">
    <source>
        <dbReference type="Pfam" id="PF01490"/>
    </source>
</evidence>
<evidence type="ECO:0000256" key="1">
    <source>
        <dbReference type="ARBA" id="ARBA00004141"/>
    </source>
</evidence>
<evidence type="ECO:0000256" key="2">
    <source>
        <dbReference type="ARBA" id="ARBA00008066"/>
    </source>
</evidence>
<dbReference type="Gene3D" id="1.20.1740.10">
    <property type="entry name" value="Amino acid/polyamine transporter I"/>
    <property type="match status" value="1"/>
</dbReference>
<comment type="similarity">
    <text evidence="2">Belongs to the amino acid/polyamine transporter 2 family.</text>
</comment>
<feature type="transmembrane region" description="Helical" evidence="7">
    <location>
        <begin position="237"/>
        <end position="257"/>
    </location>
</feature>
<evidence type="ECO:0000256" key="4">
    <source>
        <dbReference type="ARBA" id="ARBA00022989"/>
    </source>
</evidence>
<accession>A0ABR1HNM1</accession>
<comment type="caution">
    <text evidence="9">The sequence shown here is derived from an EMBL/GenBank/DDBJ whole genome shotgun (WGS) entry which is preliminary data.</text>
</comment>
<feature type="transmembrane region" description="Helical" evidence="7">
    <location>
        <begin position="157"/>
        <end position="182"/>
    </location>
</feature>
<evidence type="ECO:0000256" key="7">
    <source>
        <dbReference type="SAM" id="Phobius"/>
    </source>
</evidence>